<dbReference type="EMBL" id="CAADRA010007028">
    <property type="protein sequence ID" value="VFT98445.1"/>
    <property type="molecule type" value="Genomic_DNA"/>
</dbReference>
<reference evidence="2" key="2">
    <citation type="submission" date="2019-06" db="EMBL/GenBank/DDBJ databases">
        <title>Genomics analysis of Aphanomyces spp. identifies a new class of oomycete effector associated with host adaptation.</title>
        <authorList>
            <person name="Gaulin E."/>
        </authorList>
    </citation>
    <scope>NUCLEOTIDE SEQUENCE</scope>
    <source>
        <strain evidence="2">CBS 578.67</strain>
    </source>
</reference>
<keyword evidence="1" id="KW-1133">Transmembrane helix</keyword>
<dbReference type="AlphaFoldDB" id="A0A485LIF4"/>
<feature type="transmembrane region" description="Helical" evidence="1">
    <location>
        <begin position="292"/>
        <end position="314"/>
    </location>
</feature>
<evidence type="ECO:0000313" key="4">
    <source>
        <dbReference type="Proteomes" id="UP000332933"/>
    </source>
</evidence>
<dbReference type="EMBL" id="VJMH01007002">
    <property type="protein sequence ID" value="KAF0686405.1"/>
    <property type="molecule type" value="Genomic_DNA"/>
</dbReference>
<proteinExistence type="predicted"/>
<evidence type="ECO:0000256" key="1">
    <source>
        <dbReference type="SAM" id="Phobius"/>
    </source>
</evidence>
<evidence type="ECO:0000313" key="2">
    <source>
        <dbReference type="EMBL" id="KAF0686405.1"/>
    </source>
</evidence>
<evidence type="ECO:0000313" key="3">
    <source>
        <dbReference type="EMBL" id="VFT98445.1"/>
    </source>
</evidence>
<sequence>MEPRVVKSYAHLDCSGAVVYSRSGPSVNHDMPLRLCADGVDTAASSSSPLVPPHEYVRGAHYLIIVRHYATETILADESRRCVATGRGYVSVDCTALRVAYFVDAHCTQPQFVLLLHPPLAVTCAVLHPATDSTMPRRVPTTQYLKKYDARDCDGRLDFVAMLSGAAAEAQDTQSCLDGFALNPTRPSPSEFAADELYWRYDHGNVSGLVRDRACVAYLPRQFVRVDCKAKTACFFRDDQCAEMQNISSHGGLMHMLPAELPSSVSCIIPSAENAQVTSETSNNDGINGGGISPFGAVMLLVVSIFAVVGAVVVGRIRRANGRRDDVERIRLVGGVNT</sequence>
<organism evidence="3 4">
    <name type="scientific">Aphanomyces stellatus</name>
    <dbReference type="NCBI Taxonomy" id="120398"/>
    <lineage>
        <taxon>Eukaryota</taxon>
        <taxon>Sar</taxon>
        <taxon>Stramenopiles</taxon>
        <taxon>Oomycota</taxon>
        <taxon>Saprolegniomycetes</taxon>
        <taxon>Saprolegniales</taxon>
        <taxon>Verrucalvaceae</taxon>
        <taxon>Aphanomyces</taxon>
    </lineage>
</organism>
<protein>
    <submittedName>
        <fullName evidence="3">Aste57867_21776 protein</fullName>
    </submittedName>
</protein>
<accession>A0A485LIF4</accession>
<gene>
    <name evidence="3" type="primary">Aste57867_21776</name>
    <name evidence="2" type="ORF">As57867_021707</name>
    <name evidence="3" type="ORF">ASTE57867_21776</name>
</gene>
<dbReference type="Proteomes" id="UP000332933">
    <property type="component" value="Unassembled WGS sequence"/>
</dbReference>
<keyword evidence="1" id="KW-0472">Membrane</keyword>
<name>A0A485LIF4_9STRA</name>
<reference evidence="3 4" key="1">
    <citation type="submission" date="2019-03" db="EMBL/GenBank/DDBJ databases">
        <authorList>
            <person name="Gaulin E."/>
            <person name="Dumas B."/>
        </authorList>
    </citation>
    <scope>NUCLEOTIDE SEQUENCE [LARGE SCALE GENOMIC DNA]</scope>
    <source>
        <strain evidence="3">CBS 568.67</strain>
    </source>
</reference>
<keyword evidence="1" id="KW-0812">Transmembrane</keyword>
<keyword evidence="4" id="KW-1185">Reference proteome</keyword>